<keyword evidence="19" id="KW-1185">Reference proteome</keyword>
<comment type="catalytic activity">
    <reaction evidence="12 17">
        <text>L-valine + 2-oxoglutarate = 3-methyl-2-oxobutanoate + L-glutamate</text>
        <dbReference type="Rhea" id="RHEA:24813"/>
        <dbReference type="ChEBI" id="CHEBI:11851"/>
        <dbReference type="ChEBI" id="CHEBI:16810"/>
        <dbReference type="ChEBI" id="CHEBI:29985"/>
        <dbReference type="ChEBI" id="CHEBI:57762"/>
        <dbReference type="EC" id="2.6.1.42"/>
    </reaction>
</comment>
<evidence type="ECO:0000256" key="1">
    <source>
        <dbReference type="ARBA" id="ARBA00001933"/>
    </source>
</evidence>
<dbReference type="NCBIfam" id="TIGR01122">
    <property type="entry name" value="ilvE_I"/>
    <property type="match status" value="1"/>
</dbReference>
<dbReference type="HOGENOM" id="CLU_020844_3_1_4"/>
<protein>
    <recommendedName>
        <fullName evidence="17">Branched-chain-amino-acid aminotransferase</fullName>
        <shortName evidence="17">BCAT</shortName>
        <ecNumber evidence="17">2.6.1.42</ecNumber>
    </recommendedName>
</protein>
<dbReference type="GO" id="GO:0052655">
    <property type="term" value="F:L-valine-2-oxoglutarate transaminase activity"/>
    <property type="evidence" value="ECO:0007669"/>
    <property type="project" value="RHEA"/>
</dbReference>
<keyword evidence="11 17" id="KW-0100">Branched-chain amino acid biosynthesis</keyword>
<dbReference type="Proteomes" id="UP000004188">
    <property type="component" value="Unassembled WGS sequence"/>
</dbReference>
<evidence type="ECO:0000256" key="14">
    <source>
        <dbReference type="ARBA" id="ARBA00049229"/>
    </source>
</evidence>
<dbReference type="PANTHER" id="PTHR42743">
    <property type="entry name" value="AMINO-ACID AMINOTRANSFERASE"/>
    <property type="match status" value="1"/>
</dbReference>
<evidence type="ECO:0000256" key="6">
    <source>
        <dbReference type="ARBA" id="ARBA00009320"/>
    </source>
</evidence>
<dbReference type="GO" id="GO:0009099">
    <property type="term" value="P:L-valine biosynthetic process"/>
    <property type="evidence" value="ECO:0007669"/>
    <property type="project" value="UniProtKB-UniPathway"/>
</dbReference>
<evidence type="ECO:0000256" key="5">
    <source>
        <dbReference type="ARBA" id="ARBA00005072"/>
    </source>
</evidence>
<dbReference type="EC" id="2.6.1.42" evidence="17"/>
<evidence type="ECO:0000256" key="2">
    <source>
        <dbReference type="ARBA" id="ARBA00003109"/>
    </source>
</evidence>
<evidence type="ECO:0000256" key="12">
    <source>
        <dbReference type="ARBA" id="ARBA00048212"/>
    </source>
</evidence>
<dbReference type="InterPro" id="IPR050571">
    <property type="entry name" value="Class-IV_PLP-Dep_Aminotrnsfr"/>
</dbReference>
<evidence type="ECO:0000256" key="15">
    <source>
        <dbReference type="RuleBase" id="RU004106"/>
    </source>
</evidence>
<comment type="similarity">
    <text evidence="6 15">Belongs to the class-IV pyridoxal-phosphate-dependent aminotransferase family.</text>
</comment>
<evidence type="ECO:0000313" key="18">
    <source>
        <dbReference type="EMBL" id="EDZ64281.1"/>
    </source>
</evidence>
<dbReference type="PROSITE" id="PS00770">
    <property type="entry name" value="AA_TRANSFER_CLASS_4"/>
    <property type="match status" value="1"/>
</dbReference>
<comment type="catalytic activity">
    <reaction evidence="13 17">
        <text>L-isoleucine + 2-oxoglutarate = (S)-3-methyl-2-oxopentanoate + L-glutamate</text>
        <dbReference type="Rhea" id="RHEA:24801"/>
        <dbReference type="ChEBI" id="CHEBI:16810"/>
        <dbReference type="ChEBI" id="CHEBI:29985"/>
        <dbReference type="ChEBI" id="CHEBI:35146"/>
        <dbReference type="ChEBI" id="CHEBI:58045"/>
        <dbReference type="EC" id="2.6.1.42"/>
    </reaction>
</comment>
<comment type="catalytic activity">
    <reaction evidence="14 17">
        <text>L-leucine + 2-oxoglutarate = 4-methyl-2-oxopentanoate + L-glutamate</text>
        <dbReference type="Rhea" id="RHEA:18321"/>
        <dbReference type="ChEBI" id="CHEBI:16810"/>
        <dbReference type="ChEBI" id="CHEBI:17865"/>
        <dbReference type="ChEBI" id="CHEBI:29985"/>
        <dbReference type="ChEBI" id="CHEBI:57427"/>
        <dbReference type="EC" id="2.6.1.42"/>
    </reaction>
</comment>
<evidence type="ECO:0000256" key="11">
    <source>
        <dbReference type="ARBA" id="ARBA00023304"/>
    </source>
</evidence>
<dbReference type="InterPro" id="IPR033939">
    <property type="entry name" value="BCAT_family"/>
</dbReference>
<keyword evidence="7 17" id="KW-0032">Aminotransferase</keyword>
<dbReference type="STRING" id="314607.KB13_413"/>
<dbReference type="GO" id="GO:0006532">
    <property type="term" value="P:aspartate biosynthetic process"/>
    <property type="evidence" value="ECO:0007669"/>
    <property type="project" value="TreeGrafter"/>
</dbReference>
<dbReference type="AlphaFoldDB" id="B6BWM4"/>
<evidence type="ECO:0000256" key="9">
    <source>
        <dbReference type="ARBA" id="ARBA00022679"/>
    </source>
</evidence>
<evidence type="ECO:0000313" key="19">
    <source>
        <dbReference type="Proteomes" id="UP000004188"/>
    </source>
</evidence>
<evidence type="ECO:0000256" key="17">
    <source>
        <dbReference type="RuleBase" id="RU364094"/>
    </source>
</evidence>
<dbReference type="PANTHER" id="PTHR42743:SF11">
    <property type="entry name" value="AMINODEOXYCHORISMATE LYASE"/>
    <property type="match status" value="1"/>
</dbReference>
<dbReference type="InterPro" id="IPR036038">
    <property type="entry name" value="Aminotransferase-like"/>
</dbReference>
<comment type="pathway">
    <text evidence="3 17">Amino-acid biosynthesis; L-isoleucine biosynthesis; L-isoleucine from 2-oxobutanoate: step 4/4.</text>
</comment>
<dbReference type="GO" id="GO:0052656">
    <property type="term" value="F:L-isoleucine-2-oxoglutarate transaminase activity"/>
    <property type="evidence" value="ECO:0007669"/>
    <property type="project" value="RHEA"/>
</dbReference>
<comment type="function">
    <text evidence="2 17">Acts on leucine, isoleucine and valine.</text>
</comment>
<dbReference type="eggNOG" id="COG0115">
    <property type="taxonomic scope" value="Bacteria"/>
</dbReference>
<sequence length="310" mass="34499">MAVIQSMSDRDGLIWFDKKMTPWREAQTHVLTHTLHYGLGVFEGVRAYEAEKGTAIFRLKEHTNRLFNSAHIVSMAMPFSKDEINQAQIDSVKENKLKSAYIRPMVFYGSEGMGISAKTLSTHVIVAAWSWGAYMGQEALEKGIAVKTSSFSRHHVNVTMCKAKANGNYMNSILAHQEAINDGYNEALLLDTQGFVSEGSGENIFLVKNGHLITPSLSSALEGITRDTIIEIAKANNIQVIEKNITRDEVYTADEAFFTGTAAEVTPIRALDRRNIGKGARGEITEFLQKTYFDVVSGKNTKYGDWLTYV</sequence>
<dbReference type="UniPathway" id="UPA00047">
    <property type="reaction ID" value="UER00058"/>
</dbReference>
<dbReference type="CDD" id="cd01557">
    <property type="entry name" value="BCAT_beta_family"/>
    <property type="match status" value="1"/>
</dbReference>
<dbReference type="UniPathway" id="UPA00049">
    <property type="reaction ID" value="UER00062"/>
</dbReference>
<keyword evidence="9 17" id="KW-0808">Transferase</keyword>
<keyword evidence="10 16" id="KW-0663">Pyridoxal phosphate</keyword>
<organism evidence="18 19">
    <name type="scientific">beta proteobacterium KB13</name>
    <dbReference type="NCBI Taxonomy" id="314607"/>
    <lineage>
        <taxon>Bacteria</taxon>
        <taxon>Pseudomonadati</taxon>
        <taxon>Pseudomonadota</taxon>
        <taxon>Betaproteobacteria</taxon>
        <taxon>Nitrosomonadales</taxon>
        <taxon>OM43 clade</taxon>
    </lineage>
</organism>
<dbReference type="GO" id="GO:0052654">
    <property type="term" value="F:L-leucine-2-oxoglutarate transaminase activity"/>
    <property type="evidence" value="ECO:0007669"/>
    <property type="project" value="RHEA"/>
</dbReference>
<dbReference type="InterPro" id="IPR043131">
    <property type="entry name" value="BCAT-like_N"/>
</dbReference>
<comment type="cofactor">
    <cofactor evidence="1 16">
        <name>pyridoxal 5'-phosphate</name>
        <dbReference type="ChEBI" id="CHEBI:597326"/>
    </cofactor>
</comment>
<dbReference type="FunFam" id="3.20.10.10:FF:000001">
    <property type="entry name" value="Branched-chain-amino-acid aminotransferase"/>
    <property type="match status" value="1"/>
</dbReference>
<dbReference type="GO" id="GO:0005829">
    <property type="term" value="C:cytosol"/>
    <property type="evidence" value="ECO:0007669"/>
    <property type="project" value="TreeGrafter"/>
</dbReference>
<proteinExistence type="inferred from homology"/>
<name>B6BWM4_9PROT</name>
<gene>
    <name evidence="17 18" type="primary">ilvE</name>
    <name evidence="18" type="ORF">KB13_413</name>
</gene>
<comment type="pathway">
    <text evidence="4 17">Amino-acid biosynthesis; L-valine biosynthesis; L-valine from pyruvate: step 4/4.</text>
</comment>
<comment type="pathway">
    <text evidence="5 17">Amino-acid biosynthesis; L-leucine biosynthesis; L-leucine from 3-methyl-2-oxobutanoate: step 4/4.</text>
</comment>
<dbReference type="GO" id="GO:0009097">
    <property type="term" value="P:isoleucine biosynthetic process"/>
    <property type="evidence" value="ECO:0007669"/>
    <property type="project" value="UniProtKB-UniPathway"/>
</dbReference>
<evidence type="ECO:0000256" key="10">
    <source>
        <dbReference type="ARBA" id="ARBA00022898"/>
    </source>
</evidence>
<evidence type="ECO:0000256" key="13">
    <source>
        <dbReference type="ARBA" id="ARBA00048798"/>
    </source>
</evidence>
<reference evidence="19" key="1">
    <citation type="journal article" date="2012" name="Stand. Genomic Sci.">
        <title>Genome sequence of strain HIMB624, a cultured representative from the OM43 clade of marine Betaproteobacteria.</title>
        <authorList>
            <person name="Huggett M.J."/>
            <person name="Hayakawa D.H."/>
            <person name="Rappe M.S."/>
        </authorList>
    </citation>
    <scope>NUCLEOTIDE SEQUENCE [LARGE SCALE GENOMIC DNA]</scope>
    <source>
        <strain evidence="19">KB13</strain>
    </source>
</reference>
<dbReference type="UniPathway" id="UPA00048">
    <property type="reaction ID" value="UER00073"/>
</dbReference>
<dbReference type="Gene3D" id="3.30.470.10">
    <property type="match status" value="1"/>
</dbReference>
<dbReference type="Pfam" id="PF01063">
    <property type="entry name" value="Aminotran_4"/>
    <property type="match status" value="1"/>
</dbReference>
<dbReference type="InterPro" id="IPR005785">
    <property type="entry name" value="B_amino_transI"/>
</dbReference>
<evidence type="ECO:0000256" key="16">
    <source>
        <dbReference type="RuleBase" id="RU004516"/>
    </source>
</evidence>
<dbReference type="Gene3D" id="3.20.10.10">
    <property type="entry name" value="D-amino Acid Aminotransferase, subunit A, domain 2"/>
    <property type="match status" value="1"/>
</dbReference>
<keyword evidence="8 17" id="KW-0028">Amino-acid biosynthesis</keyword>
<dbReference type="InterPro" id="IPR018300">
    <property type="entry name" value="Aminotrans_IV_CS"/>
</dbReference>
<accession>B6BWM4</accession>
<dbReference type="InterPro" id="IPR043132">
    <property type="entry name" value="BCAT-like_C"/>
</dbReference>
<evidence type="ECO:0000256" key="8">
    <source>
        <dbReference type="ARBA" id="ARBA00022605"/>
    </source>
</evidence>
<dbReference type="NCBIfam" id="NF005146">
    <property type="entry name" value="PRK06606.1"/>
    <property type="match status" value="1"/>
</dbReference>
<evidence type="ECO:0000256" key="4">
    <source>
        <dbReference type="ARBA" id="ARBA00004931"/>
    </source>
</evidence>
<dbReference type="SUPFAM" id="SSF56752">
    <property type="entry name" value="D-aminoacid aminotransferase-like PLP-dependent enzymes"/>
    <property type="match status" value="1"/>
</dbReference>
<dbReference type="EMBL" id="DS995299">
    <property type="protein sequence ID" value="EDZ64281.1"/>
    <property type="molecule type" value="Genomic_DNA"/>
</dbReference>
<evidence type="ECO:0000256" key="7">
    <source>
        <dbReference type="ARBA" id="ARBA00022576"/>
    </source>
</evidence>
<dbReference type="InterPro" id="IPR001544">
    <property type="entry name" value="Aminotrans_IV"/>
</dbReference>
<dbReference type="GO" id="GO:0009098">
    <property type="term" value="P:L-leucine biosynthetic process"/>
    <property type="evidence" value="ECO:0007669"/>
    <property type="project" value="UniProtKB-UniPathway"/>
</dbReference>
<evidence type="ECO:0000256" key="3">
    <source>
        <dbReference type="ARBA" id="ARBA00004824"/>
    </source>
</evidence>